<dbReference type="SUPFAM" id="SSF51735">
    <property type="entry name" value="NAD(P)-binding Rossmann-fold domains"/>
    <property type="match status" value="1"/>
</dbReference>
<organism evidence="2 3">
    <name type="scientific">Chromobacterium vaccinii</name>
    <dbReference type="NCBI Taxonomy" id="1108595"/>
    <lineage>
        <taxon>Bacteria</taxon>
        <taxon>Pseudomonadati</taxon>
        <taxon>Pseudomonadota</taxon>
        <taxon>Betaproteobacteria</taxon>
        <taxon>Neisseriales</taxon>
        <taxon>Chromobacteriaceae</taxon>
        <taxon>Chromobacterium</taxon>
    </lineage>
</organism>
<dbReference type="AlphaFoldDB" id="A0A1D9LDG5"/>
<dbReference type="Pfam" id="PF01118">
    <property type="entry name" value="Semialdhyde_dh"/>
    <property type="match status" value="1"/>
</dbReference>
<dbReference type="SMART" id="SM00859">
    <property type="entry name" value="Semialdhyde_dh"/>
    <property type="match status" value="1"/>
</dbReference>
<dbReference type="GeneID" id="68840442"/>
<gene>
    <name evidence="2" type="ORF">BKX93_04355</name>
</gene>
<dbReference type="GO" id="GO:0046983">
    <property type="term" value="F:protein dimerization activity"/>
    <property type="evidence" value="ECO:0007669"/>
    <property type="project" value="InterPro"/>
</dbReference>
<evidence type="ECO:0000256" key="1">
    <source>
        <dbReference type="ARBA" id="ARBA00010584"/>
    </source>
</evidence>
<dbReference type="PANTHER" id="PTHR46278:SF2">
    <property type="entry name" value="ASPARTATE-SEMIALDEHYDE DEHYDROGENASE"/>
    <property type="match status" value="1"/>
</dbReference>
<protein>
    <submittedName>
        <fullName evidence="2">Aspartate-semialdehyde dehydrogenase</fullName>
    </submittedName>
</protein>
<reference evidence="2 3" key="1">
    <citation type="submission" date="2016-10" db="EMBL/GenBank/DDBJ databases">
        <title>Chromobacterium muskegensis sp. nov., an insecticidal bacterium isolated from Sphagnum bogs.</title>
        <authorList>
            <person name="Sparks M.E."/>
            <person name="Blackburn M.B."/>
            <person name="Gundersen-Rindal D.E."/>
            <person name="Mitchell A."/>
            <person name="Farrar R."/>
            <person name="Kuhar D."/>
        </authorList>
    </citation>
    <scope>NUCLEOTIDE SEQUENCE [LARGE SCALE GENOMIC DNA]</scope>
    <source>
        <strain evidence="2 3">21-1</strain>
    </source>
</reference>
<dbReference type="Gene3D" id="3.40.50.720">
    <property type="entry name" value="NAD(P)-binding Rossmann-like Domain"/>
    <property type="match status" value="1"/>
</dbReference>
<evidence type="ECO:0000313" key="3">
    <source>
        <dbReference type="Proteomes" id="UP000178776"/>
    </source>
</evidence>
<dbReference type="InterPro" id="IPR000534">
    <property type="entry name" value="Semialdehyde_DH_NAD-bd"/>
</dbReference>
<comment type="similarity">
    <text evidence="1">Belongs to the aspartate-semialdehyde dehydrogenase family.</text>
</comment>
<proteinExistence type="inferred from homology"/>
<dbReference type="STRING" id="1108595.BKX93_04355"/>
<name>A0A1D9LDG5_9NEIS</name>
<dbReference type="SUPFAM" id="SSF55347">
    <property type="entry name" value="Glyceraldehyde-3-phosphate dehydrogenase-like, C-terminal domain"/>
    <property type="match status" value="1"/>
</dbReference>
<dbReference type="PIRSF" id="PIRSF000148">
    <property type="entry name" value="ASA_dh"/>
    <property type="match status" value="1"/>
</dbReference>
<dbReference type="RefSeq" id="WP_046156996.1">
    <property type="nucleotide sequence ID" value="NZ_CP017707.1"/>
</dbReference>
<dbReference type="GO" id="GO:0008652">
    <property type="term" value="P:amino acid biosynthetic process"/>
    <property type="evidence" value="ECO:0007669"/>
    <property type="project" value="InterPro"/>
</dbReference>
<evidence type="ECO:0000313" key="2">
    <source>
        <dbReference type="EMBL" id="AOZ49307.1"/>
    </source>
</evidence>
<dbReference type="CDD" id="cd17894">
    <property type="entry name" value="ASADH_USG1_N"/>
    <property type="match status" value="1"/>
</dbReference>
<dbReference type="KEGG" id="cvc:BKX93_04355"/>
<dbReference type="InterPro" id="IPR036291">
    <property type="entry name" value="NAD(P)-bd_dom_sf"/>
</dbReference>
<dbReference type="Gene3D" id="3.30.360.10">
    <property type="entry name" value="Dihydrodipicolinate Reductase, domain 2"/>
    <property type="match status" value="1"/>
</dbReference>
<dbReference type="GO" id="GO:0051287">
    <property type="term" value="F:NAD binding"/>
    <property type="evidence" value="ECO:0007669"/>
    <property type="project" value="InterPro"/>
</dbReference>
<dbReference type="PANTHER" id="PTHR46278">
    <property type="entry name" value="DEHYDROGENASE, PUTATIVE-RELATED"/>
    <property type="match status" value="1"/>
</dbReference>
<accession>A0A1D9LDG5</accession>
<dbReference type="EMBL" id="CP017707">
    <property type="protein sequence ID" value="AOZ49307.1"/>
    <property type="molecule type" value="Genomic_DNA"/>
</dbReference>
<dbReference type="Pfam" id="PF02774">
    <property type="entry name" value="Semialdhyde_dhC"/>
    <property type="match status" value="1"/>
</dbReference>
<dbReference type="NCBIfam" id="NF011456">
    <property type="entry name" value="PRK14874.1"/>
    <property type="match status" value="1"/>
</dbReference>
<dbReference type="Proteomes" id="UP000178776">
    <property type="component" value="Chromosome"/>
</dbReference>
<sequence>MSTSLQIAVVGATSLVGQAVLELLAARSFPAARVFAVDTVEQDGSTVSLGNLELDVHMVDEFNFENVGLAIFAAGGDISRQYVPQARDAGAAVVDFSSAFRGDAGVPLVAPAINALELEDLGRAPLVAVPNCTVTPLALALAPLAPLGIARVTVATYQAVSGSGQKAMEEMAEQTTALFSHRDAEVSVYAKRIAFNVLPQIGDVDDNGDSEEERSVRDETARLLKLKPEQLEVTCARVPVFFGHSWAIQVELHEEFDLEQARTRLKAAGLQVVGSEQHGGYVTPMEATGNEMVWISRLRKQGKTLSLWVSADNVKAGAALHCVRIAEILAGQSALM</sequence>
<dbReference type="InterPro" id="IPR012280">
    <property type="entry name" value="Semialdhyde_DH_dimer_dom"/>
</dbReference>
<dbReference type="GO" id="GO:0016620">
    <property type="term" value="F:oxidoreductase activity, acting on the aldehyde or oxo group of donors, NAD or NADP as acceptor"/>
    <property type="evidence" value="ECO:0007669"/>
    <property type="project" value="InterPro"/>
</dbReference>